<dbReference type="Proteomes" id="UP000515153">
    <property type="component" value="Unplaced"/>
</dbReference>
<evidence type="ECO:0000256" key="3">
    <source>
        <dbReference type="ARBA" id="ARBA00022777"/>
    </source>
</evidence>
<dbReference type="InterPro" id="IPR011009">
    <property type="entry name" value="Kinase-like_dom_sf"/>
</dbReference>
<keyword evidence="3" id="KW-0418">Kinase</keyword>
<evidence type="ECO:0000256" key="1">
    <source>
        <dbReference type="ARBA" id="ARBA00022679"/>
    </source>
</evidence>
<evidence type="ECO:0000256" key="2">
    <source>
        <dbReference type="ARBA" id="ARBA00022741"/>
    </source>
</evidence>
<proteinExistence type="predicted"/>
<organism evidence="7 8">
    <name type="scientific">Pyricularia grisea</name>
    <name type="common">Crabgrass-specific blast fungus</name>
    <name type="synonym">Magnaporthe grisea</name>
    <dbReference type="NCBI Taxonomy" id="148305"/>
    <lineage>
        <taxon>Eukaryota</taxon>
        <taxon>Fungi</taxon>
        <taxon>Dikarya</taxon>
        <taxon>Ascomycota</taxon>
        <taxon>Pezizomycotina</taxon>
        <taxon>Sordariomycetes</taxon>
        <taxon>Sordariomycetidae</taxon>
        <taxon>Magnaporthales</taxon>
        <taxon>Pyriculariaceae</taxon>
        <taxon>Pyricularia</taxon>
    </lineage>
</organism>
<dbReference type="GO" id="GO:0004674">
    <property type="term" value="F:protein serine/threonine kinase activity"/>
    <property type="evidence" value="ECO:0007669"/>
    <property type="project" value="TreeGrafter"/>
</dbReference>
<reference evidence="8" key="3">
    <citation type="submission" date="2025-08" db="UniProtKB">
        <authorList>
            <consortium name="RefSeq"/>
        </authorList>
    </citation>
    <scope>IDENTIFICATION</scope>
    <source>
        <strain evidence="8">NI907</strain>
    </source>
</reference>
<feature type="compositionally biased region" description="Basic and acidic residues" evidence="5">
    <location>
        <begin position="221"/>
        <end position="230"/>
    </location>
</feature>
<reference evidence="8" key="1">
    <citation type="journal article" date="2019" name="Mol. Biol. Evol.">
        <title>Blast fungal genomes show frequent chromosomal changes, gene gains and losses, and effector gene turnover.</title>
        <authorList>
            <person name="Gomez Luciano L.B."/>
            <person name="Jason Tsai I."/>
            <person name="Chuma I."/>
            <person name="Tosa Y."/>
            <person name="Chen Y.H."/>
            <person name="Li J.Y."/>
            <person name="Li M.Y."/>
            <person name="Jade Lu M.Y."/>
            <person name="Nakayashiki H."/>
            <person name="Li W.H."/>
        </authorList>
    </citation>
    <scope>NUCLEOTIDE SEQUENCE</scope>
    <source>
        <strain evidence="8">NI907</strain>
    </source>
</reference>
<dbReference type="PANTHER" id="PTHR44329">
    <property type="entry name" value="SERINE/THREONINE-PROTEIN KINASE TNNI3K-RELATED"/>
    <property type="match status" value="1"/>
</dbReference>
<feature type="compositionally biased region" description="Basic and acidic residues" evidence="5">
    <location>
        <begin position="194"/>
        <end position="204"/>
    </location>
</feature>
<evidence type="ECO:0000259" key="6">
    <source>
        <dbReference type="PROSITE" id="PS50011"/>
    </source>
</evidence>
<evidence type="ECO:0000313" key="8">
    <source>
        <dbReference type="RefSeq" id="XP_030984273.1"/>
    </source>
</evidence>
<name>A0A6P8BAQ6_PYRGI</name>
<dbReference type="InterPro" id="IPR051681">
    <property type="entry name" value="Ser/Thr_Kinases-Pseudokinases"/>
</dbReference>
<feature type="compositionally biased region" description="Basic and acidic residues" evidence="5">
    <location>
        <begin position="127"/>
        <end position="139"/>
    </location>
</feature>
<feature type="compositionally biased region" description="Low complexity" evidence="5">
    <location>
        <begin position="969"/>
        <end position="979"/>
    </location>
</feature>
<evidence type="ECO:0000256" key="4">
    <source>
        <dbReference type="ARBA" id="ARBA00022840"/>
    </source>
</evidence>
<protein>
    <recommendedName>
        <fullName evidence="6">Protein kinase domain-containing protein</fullName>
    </recommendedName>
</protein>
<dbReference type="InterPro" id="IPR000719">
    <property type="entry name" value="Prot_kinase_dom"/>
</dbReference>
<keyword evidence="1" id="KW-0808">Transferase</keyword>
<dbReference type="SUPFAM" id="SSF56112">
    <property type="entry name" value="Protein kinase-like (PK-like)"/>
    <property type="match status" value="1"/>
</dbReference>
<dbReference type="GeneID" id="41958665"/>
<feature type="region of interest" description="Disordered" evidence="5">
    <location>
        <begin position="185"/>
        <end position="232"/>
    </location>
</feature>
<dbReference type="PROSITE" id="PS50011">
    <property type="entry name" value="PROTEIN_KINASE_DOM"/>
    <property type="match status" value="1"/>
</dbReference>
<feature type="domain" description="Protein kinase" evidence="6">
    <location>
        <begin position="372"/>
        <end position="613"/>
    </location>
</feature>
<dbReference type="InterPro" id="IPR001245">
    <property type="entry name" value="Ser-Thr/Tyr_kinase_cat_dom"/>
</dbReference>
<feature type="compositionally biased region" description="Low complexity" evidence="5">
    <location>
        <begin position="19"/>
        <end position="31"/>
    </location>
</feature>
<evidence type="ECO:0000256" key="5">
    <source>
        <dbReference type="SAM" id="MobiDB-lite"/>
    </source>
</evidence>
<dbReference type="CDD" id="cd00180">
    <property type="entry name" value="PKc"/>
    <property type="match status" value="1"/>
</dbReference>
<dbReference type="KEGG" id="pgri:PgNI_03703"/>
<feature type="compositionally biased region" description="Basic and acidic residues" evidence="5">
    <location>
        <begin position="66"/>
        <end position="76"/>
    </location>
</feature>
<dbReference type="Pfam" id="PF07714">
    <property type="entry name" value="PK_Tyr_Ser-Thr"/>
    <property type="match status" value="1"/>
</dbReference>
<dbReference type="GO" id="GO:0005524">
    <property type="term" value="F:ATP binding"/>
    <property type="evidence" value="ECO:0007669"/>
    <property type="project" value="UniProtKB-KW"/>
</dbReference>
<keyword evidence="7" id="KW-1185">Reference proteome</keyword>
<feature type="compositionally biased region" description="Polar residues" evidence="5">
    <location>
        <begin position="1043"/>
        <end position="1052"/>
    </location>
</feature>
<feature type="region of interest" description="Disordered" evidence="5">
    <location>
        <begin position="1"/>
        <end position="158"/>
    </location>
</feature>
<reference evidence="8" key="2">
    <citation type="submission" date="2019-10" db="EMBL/GenBank/DDBJ databases">
        <authorList>
            <consortium name="NCBI Genome Project"/>
        </authorList>
    </citation>
    <scope>NUCLEOTIDE SEQUENCE</scope>
    <source>
        <strain evidence="8">NI907</strain>
    </source>
</reference>
<keyword evidence="4" id="KW-0067">ATP-binding</keyword>
<accession>A0A6P8BAQ6</accession>
<dbReference type="Gene3D" id="1.10.510.10">
    <property type="entry name" value="Transferase(Phosphotransferase) domain 1"/>
    <property type="match status" value="1"/>
</dbReference>
<feature type="region of interest" description="Disordered" evidence="5">
    <location>
        <begin position="967"/>
        <end position="996"/>
    </location>
</feature>
<sequence>MAQSGQPLQEEPFSPLPESPVSTTAPAPSSARQTKPPSLWRKLLGRANGGAGQPHDEAFNVEEDHDGSQRREAGTEEKEEELDPDDPRLVPVRKMNRKVVAGLPRAQTFKRQQSELRDNLMPAELSPAERRGLSSDRRLHSPPLNGSDSYSNPRTSAPDFVSSFGDSLADISVSGTTASVEAPRTASASFINGDGDKSGEDRPLETAGSPPVMSPDSVTKFPERSSDHNLDTASMTTSVYDQLIHDDLERIWILNLSMHFRDKSKREKFFITYRQHEHLWRRVTISLDYRASPENSLELDLEHTKFQREKNAKIYEAIRDSLADIQFYDTVTNLKLQTTDGRLHVHVVEDVNEIIHYPTIPMIRHLDCRRVKEREIHFEAHMSGFVYKVRVHGRTLIKKEIPGPDTVDEFLYEINALTQLQDSRYVIELYGIIIDDREEHVKGLLISYAEKGTLVDMIYDHDHQLPWPRREKWARQIVEGLSEIHEAGFVQGDFTLSNIVIDANDDAKIIDINRRGCPVGWEPPEATPLIESNQRISMYIGVKSDLYQLGMVLWSLGAQEDEPELQNRPLRLNMETDCPEWYREIVHICLADNPRHRLQAGRLLDMFPGSKYQHGGGAGRLPLHHHHQYSHAPSASFDSSVHNFNSAPIIRTINSPPPDWSYKTYSGQTYVDTSAGLSQDPYYFPMRGRSPPSPIASHRSGEMYGNRYGPPAWSAYSYEQNRTSEYSASEIGADDRVDNDALRGQRSEASWSVQGESLADTELDEGPSMGASLIGLDRPTLETPVLPEDASRDNATPQPNYTNAPLLPTCLAGPFTTTSEYSAPYSLNSCDKLPEAIPLPPSPVDEVDLVASTASQACESEKNETDGEGDGGALIWPLDEFQSDKEAALGSIRLATGLPAADNPLLHSPDPKTAYPRTEISTLSEVTGMDVPDTDILGGASLTPVAETPETMLMVNPLESPKLEQVLESLSPRPSSTRSSPPPVLPNELKGVGSAHMDTNEEVMRTRDSLDDDFTHNFDAMTSGKNLANDSKKSIALGGNRQDPVTNHTIAT</sequence>
<gene>
    <name evidence="8" type="ORF">PgNI_03703</name>
</gene>
<dbReference type="PANTHER" id="PTHR44329:SF288">
    <property type="entry name" value="MITOGEN-ACTIVATED PROTEIN KINASE KINASE KINASE 20"/>
    <property type="match status" value="1"/>
</dbReference>
<evidence type="ECO:0000313" key="7">
    <source>
        <dbReference type="Proteomes" id="UP000515153"/>
    </source>
</evidence>
<feature type="region of interest" description="Disordered" evidence="5">
    <location>
        <begin position="1025"/>
        <end position="1052"/>
    </location>
</feature>
<dbReference type="RefSeq" id="XP_030984273.1">
    <property type="nucleotide sequence ID" value="XM_031123756.1"/>
</dbReference>
<feature type="region of interest" description="Disordered" evidence="5">
    <location>
        <begin position="743"/>
        <end position="765"/>
    </location>
</feature>
<feature type="compositionally biased region" description="Polar residues" evidence="5">
    <location>
        <begin position="144"/>
        <end position="155"/>
    </location>
</feature>
<keyword evidence="2" id="KW-0547">Nucleotide-binding</keyword>
<dbReference type="AlphaFoldDB" id="A0A6P8BAQ6"/>